<name>A0A3B0J1B3_9RICK</name>
<keyword evidence="1" id="KW-0472">Membrane</keyword>
<evidence type="ECO:0000313" key="2">
    <source>
        <dbReference type="EMBL" id="SPP34366.1"/>
    </source>
</evidence>
<sequence length="101" mass="11797">MLVFKKLMLAKIYKKIKTMTINSKSDLCFYLKMSFTYWPLLILCLIINSMCYGIFPGIASLNFNIQIIGPLSLFLTVLFSIRIFALEEHHKISRLEEKQSQ</sequence>
<keyword evidence="1" id="KW-0812">Transmembrane</keyword>
<accession>A0A3B0J1B3</accession>
<feature type="transmembrane region" description="Helical" evidence="1">
    <location>
        <begin position="35"/>
        <end position="55"/>
    </location>
</feature>
<protein>
    <submittedName>
        <fullName evidence="2">Uncharacterized protein</fullName>
    </submittedName>
</protein>
<organism evidence="2">
    <name type="scientific">Wolbachia endosymbiont of Aleurodicus floccissimus</name>
    <dbReference type="NCBI Taxonomy" id="2152762"/>
    <lineage>
        <taxon>Bacteria</taxon>
        <taxon>Pseudomonadati</taxon>
        <taxon>Pseudomonadota</taxon>
        <taxon>Alphaproteobacteria</taxon>
        <taxon>Rickettsiales</taxon>
        <taxon>Anaplasmataceae</taxon>
        <taxon>Wolbachieae</taxon>
        <taxon>Wolbachia</taxon>
    </lineage>
</organism>
<dbReference type="EMBL" id="OUNF01000337">
    <property type="protein sequence ID" value="SPP34366.1"/>
    <property type="molecule type" value="Genomic_DNA"/>
</dbReference>
<reference evidence="2" key="1">
    <citation type="submission" date="2018-04" db="EMBL/GenBank/DDBJ databases">
        <authorList>
            <person name="Go L.Y."/>
            <person name="Mitchell J.A."/>
        </authorList>
    </citation>
    <scope>NUCLEOTIDE SEQUENCE</scope>
    <source>
        <strain evidence="2">WBAF</strain>
    </source>
</reference>
<gene>
    <name evidence="2" type="ORF">WBAF_1286</name>
</gene>
<evidence type="ECO:0000256" key="1">
    <source>
        <dbReference type="SAM" id="Phobius"/>
    </source>
</evidence>
<keyword evidence="1" id="KW-1133">Transmembrane helix</keyword>
<dbReference type="AlphaFoldDB" id="A0A3B0J1B3"/>
<feature type="transmembrane region" description="Helical" evidence="1">
    <location>
        <begin position="67"/>
        <end position="85"/>
    </location>
</feature>
<proteinExistence type="predicted"/>